<dbReference type="GO" id="GO:0016226">
    <property type="term" value="P:iron-sulfur cluster assembly"/>
    <property type="evidence" value="ECO:0007669"/>
    <property type="project" value="InterPro"/>
</dbReference>
<dbReference type="Pfam" id="PF01592">
    <property type="entry name" value="NifU_N"/>
    <property type="match status" value="1"/>
</dbReference>
<dbReference type="AlphaFoldDB" id="A0A426U2K4"/>
<dbReference type="Proteomes" id="UP000280307">
    <property type="component" value="Unassembled WGS sequence"/>
</dbReference>
<evidence type="ECO:0000313" key="3">
    <source>
        <dbReference type="Proteomes" id="UP000280307"/>
    </source>
</evidence>
<dbReference type="GO" id="GO:0051536">
    <property type="term" value="F:iron-sulfur cluster binding"/>
    <property type="evidence" value="ECO:0007669"/>
    <property type="project" value="InterPro"/>
</dbReference>
<protein>
    <submittedName>
        <fullName evidence="2">Iron-sulfur cluster assembly scaffold protein</fullName>
    </submittedName>
</protein>
<proteinExistence type="predicted"/>
<dbReference type="PANTHER" id="PTHR10093">
    <property type="entry name" value="IRON-SULFUR CLUSTER ASSEMBLY ENZYME NIFU HOMOLOG"/>
    <property type="match status" value="1"/>
</dbReference>
<gene>
    <name evidence="2" type="ORF">EI684_08245</name>
</gene>
<dbReference type="SUPFAM" id="SSF82649">
    <property type="entry name" value="SufE/NifU"/>
    <property type="match status" value="1"/>
</dbReference>
<name>A0A426U2K4_9CHLR</name>
<reference evidence="2 3" key="1">
    <citation type="submission" date="2018-12" db="EMBL/GenBank/DDBJ databases">
        <title>Genome Sequence of Candidatus Viridilinea halotolerans isolated from saline sulfide-rich spring.</title>
        <authorList>
            <person name="Grouzdev D.S."/>
            <person name="Burganskaya E.I."/>
            <person name="Krutkina M.S."/>
            <person name="Sukhacheva M.V."/>
            <person name="Gorlenko V.M."/>
        </authorList>
    </citation>
    <scope>NUCLEOTIDE SEQUENCE [LARGE SCALE GENOMIC DNA]</scope>
    <source>
        <strain evidence="2">Chok-6</strain>
    </source>
</reference>
<dbReference type="GO" id="GO:0005506">
    <property type="term" value="F:iron ion binding"/>
    <property type="evidence" value="ECO:0007669"/>
    <property type="project" value="InterPro"/>
</dbReference>
<sequence>MHRQAIIDHLLDHYDNPRHCGALAEADIVMPGGIPTCGDTLTIYLKVDAASEQITGLSFEGHGCTISQAAASLLCEHLQGAPLATAEFMDDATLFALIGPEVARSRPRCATLALNTLKAAIMSYRRRGHLG</sequence>
<evidence type="ECO:0000259" key="1">
    <source>
        <dbReference type="Pfam" id="PF01592"/>
    </source>
</evidence>
<dbReference type="EMBL" id="RSAS01000313">
    <property type="protein sequence ID" value="RRR73831.1"/>
    <property type="molecule type" value="Genomic_DNA"/>
</dbReference>
<comment type="caution">
    <text evidence="2">The sequence shown here is derived from an EMBL/GenBank/DDBJ whole genome shotgun (WGS) entry which is preliminary data.</text>
</comment>
<dbReference type="CDD" id="cd06664">
    <property type="entry name" value="IscU_like"/>
    <property type="match status" value="1"/>
</dbReference>
<accession>A0A426U2K4</accession>
<dbReference type="InterPro" id="IPR002871">
    <property type="entry name" value="NIF_FeS_clus_asmbl_NifU_N"/>
</dbReference>
<dbReference type="Gene3D" id="3.90.1010.10">
    <property type="match status" value="1"/>
</dbReference>
<feature type="domain" description="NIF system FeS cluster assembly NifU N-terminal" evidence="1">
    <location>
        <begin position="8"/>
        <end position="127"/>
    </location>
</feature>
<organism evidence="2 3">
    <name type="scientific">Candidatus Viridilinea halotolerans</name>
    <dbReference type="NCBI Taxonomy" id="2491704"/>
    <lineage>
        <taxon>Bacteria</taxon>
        <taxon>Bacillati</taxon>
        <taxon>Chloroflexota</taxon>
        <taxon>Chloroflexia</taxon>
        <taxon>Chloroflexales</taxon>
        <taxon>Chloroflexineae</taxon>
        <taxon>Oscillochloridaceae</taxon>
        <taxon>Candidatus Viridilinea</taxon>
    </lineage>
</organism>
<evidence type="ECO:0000313" key="2">
    <source>
        <dbReference type="EMBL" id="RRR73831.1"/>
    </source>
</evidence>